<organism evidence="1 2">
    <name type="scientific">Cohnella phaseoli</name>
    <dbReference type="NCBI Taxonomy" id="456490"/>
    <lineage>
        <taxon>Bacteria</taxon>
        <taxon>Bacillati</taxon>
        <taxon>Bacillota</taxon>
        <taxon>Bacilli</taxon>
        <taxon>Bacillales</taxon>
        <taxon>Paenibacillaceae</taxon>
        <taxon>Cohnella</taxon>
    </lineage>
</organism>
<accession>A0A3D9JPS6</accession>
<sequence>MQTKQEMLAVNLKNKEHFQMKYETERKSYLTIMQELMENTFCSTERIDRIESGIRHALERGESNCIITIAVESHLTSYVWDYSFVREMRKYFNKRNLLTKFFDINWLDKQKAGPVVIQFLDNILLIETKNLVKDCLSNSLAFSRFINLLEEKGFETNIIYEDFAAFIEINVT</sequence>
<dbReference type="EMBL" id="QRDZ01000013">
    <property type="protein sequence ID" value="RED76111.1"/>
    <property type="molecule type" value="Genomic_DNA"/>
</dbReference>
<proteinExistence type="predicted"/>
<evidence type="ECO:0000313" key="1">
    <source>
        <dbReference type="EMBL" id="RED76111.1"/>
    </source>
</evidence>
<gene>
    <name evidence="1" type="ORF">DFP98_113172</name>
</gene>
<evidence type="ECO:0000313" key="2">
    <source>
        <dbReference type="Proteomes" id="UP000256977"/>
    </source>
</evidence>
<keyword evidence="2" id="KW-1185">Reference proteome</keyword>
<dbReference type="AlphaFoldDB" id="A0A3D9JPS6"/>
<comment type="caution">
    <text evidence="1">The sequence shown here is derived from an EMBL/GenBank/DDBJ whole genome shotgun (WGS) entry which is preliminary data.</text>
</comment>
<name>A0A3D9JPS6_9BACL</name>
<reference evidence="1 2" key="1">
    <citation type="submission" date="2018-07" db="EMBL/GenBank/DDBJ databases">
        <title>Genomic Encyclopedia of Type Strains, Phase III (KMG-III): the genomes of soil and plant-associated and newly described type strains.</title>
        <authorList>
            <person name="Whitman W."/>
        </authorList>
    </citation>
    <scope>NUCLEOTIDE SEQUENCE [LARGE SCALE GENOMIC DNA]</scope>
    <source>
        <strain evidence="1 2">CECT 7287</strain>
    </source>
</reference>
<protein>
    <submittedName>
        <fullName evidence="1">Uncharacterized protein</fullName>
    </submittedName>
</protein>
<dbReference type="Proteomes" id="UP000256977">
    <property type="component" value="Unassembled WGS sequence"/>
</dbReference>
<dbReference type="RefSeq" id="WP_116061912.1">
    <property type="nucleotide sequence ID" value="NZ_QRDZ01000013.1"/>
</dbReference>